<dbReference type="PANTHER" id="PTHR46162">
    <property type="entry name" value="TRAF-LIKE FAMILY PROTEIN"/>
    <property type="match status" value="1"/>
</dbReference>
<dbReference type="Proteomes" id="UP000187203">
    <property type="component" value="Unassembled WGS sequence"/>
</dbReference>
<dbReference type="AlphaFoldDB" id="A0A1R3KPZ0"/>
<gene>
    <name evidence="2" type="ORF">COLO4_05769</name>
</gene>
<dbReference type="InterPro" id="IPR008974">
    <property type="entry name" value="TRAF-like"/>
</dbReference>
<dbReference type="Gene3D" id="2.60.210.10">
    <property type="entry name" value="Apoptosis, Tumor Necrosis Factor Receptor Associated Protein 2, Chain A"/>
    <property type="match status" value="2"/>
</dbReference>
<dbReference type="EMBL" id="AWUE01012453">
    <property type="protein sequence ID" value="OMP09155.1"/>
    <property type="molecule type" value="Genomic_DNA"/>
</dbReference>
<evidence type="ECO:0000313" key="2">
    <source>
        <dbReference type="EMBL" id="OMP09155.1"/>
    </source>
</evidence>
<dbReference type="STRING" id="93759.A0A1R3KPZ0"/>
<protein>
    <submittedName>
        <fullName evidence="2">TRAF-like family protein</fullName>
    </submittedName>
</protein>
<dbReference type="SUPFAM" id="SSF49599">
    <property type="entry name" value="TRAF domain-like"/>
    <property type="match status" value="2"/>
</dbReference>
<dbReference type="PANTHER" id="PTHR46162:SF55">
    <property type="entry name" value="MATH DOMAIN-CONTAINING PROTEIN"/>
    <property type="match status" value="1"/>
</dbReference>
<reference evidence="3" key="1">
    <citation type="submission" date="2013-09" db="EMBL/GenBank/DDBJ databases">
        <title>Corchorus olitorius genome sequencing.</title>
        <authorList>
            <person name="Alam M."/>
            <person name="Haque M.S."/>
            <person name="Islam M.S."/>
            <person name="Emdad E.M."/>
            <person name="Islam M.M."/>
            <person name="Ahmed B."/>
            <person name="Halim A."/>
            <person name="Hossen Q.M.M."/>
            <person name="Hossain M.Z."/>
            <person name="Ahmed R."/>
            <person name="Khan M.M."/>
            <person name="Islam R."/>
            <person name="Rashid M.M."/>
            <person name="Khan S.A."/>
            <person name="Rahman M.S."/>
            <person name="Alam M."/>
            <person name="Yahiya A.S."/>
            <person name="Khan M.S."/>
            <person name="Azam M.S."/>
            <person name="Haque T."/>
            <person name="Lashkar M.Z.H."/>
            <person name="Akhand A.I."/>
            <person name="Morshed G."/>
            <person name="Roy S."/>
            <person name="Uddin K.S."/>
            <person name="Rabeya T."/>
            <person name="Hossain A.S."/>
            <person name="Chowdhury A."/>
            <person name="Snigdha A.R."/>
            <person name="Mortoza M.S."/>
            <person name="Matin S.A."/>
            <person name="Hoque S.M.E."/>
            <person name="Islam M.K."/>
            <person name="Roy D.K."/>
            <person name="Haider R."/>
            <person name="Moosa M.M."/>
            <person name="Elias S.M."/>
            <person name="Hasan A.M."/>
            <person name="Jahan S."/>
            <person name="Shafiuddin M."/>
            <person name="Mahmood N."/>
            <person name="Shommy N.S."/>
        </authorList>
    </citation>
    <scope>NUCLEOTIDE SEQUENCE [LARGE SCALE GENOMIC DNA]</scope>
    <source>
        <strain evidence="3">cv. O-4</strain>
    </source>
</reference>
<dbReference type="InterPro" id="IPR002083">
    <property type="entry name" value="MATH/TRAF_dom"/>
</dbReference>
<evidence type="ECO:0000259" key="1">
    <source>
        <dbReference type="PROSITE" id="PS50144"/>
    </source>
</evidence>
<evidence type="ECO:0000313" key="3">
    <source>
        <dbReference type="Proteomes" id="UP000187203"/>
    </source>
</evidence>
<organism evidence="2 3">
    <name type="scientific">Corchorus olitorius</name>
    <dbReference type="NCBI Taxonomy" id="93759"/>
    <lineage>
        <taxon>Eukaryota</taxon>
        <taxon>Viridiplantae</taxon>
        <taxon>Streptophyta</taxon>
        <taxon>Embryophyta</taxon>
        <taxon>Tracheophyta</taxon>
        <taxon>Spermatophyta</taxon>
        <taxon>Magnoliopsida</taxon>
        <taxon>eudicotyledons</taxon>
        <taxon>Gunneridae</taxon>
        <taxon>Pentapetalae</taxon>
        <taxon>rosids</taxon>
        <taxon>malvids</taxon>
        <taxon>Malvales</taxon>
        <taxon>Malvaceae</taxon>
        <taxon>Grewioideae</taxon>
        <taxon>Apeibeae</taxon>
        <taxon>Corchorus</taxon>
    </lineage>
</organism>
<dbReference type="CDD" id="cd00121">
    <property type="entry name" value="MATH"/>
    <property type="match status" value="2"/>
</dbReference>
<name>A0A1R3KPZ0_9ROSI</name>
<dbReference type="SMART" id="SM00061">
    <property type="entry name" value="MATH"/>
    <property type="match status" value="2"/>
</dbReference>
<dbReference type="PROSITE" id="PS50144">
    <property type="entry name" value="MATH"/>
    <property type="match status" value="2"/>
</dbReference>
<proteinExistence type="predicted"/>
<feature type="domain" description="MATH" evidence="1">
    <location>
        <begin position="27"/>
        <end position="161"/>
    </location>
</feature>
<dbReference type="Pfam" id="PF22486">
    <property type="entry name" value="MATH_2"/>
    <property type="match status" value="2"/>
</dbReference>
<comment type="caution">
    <text evidence="2">The sequence shown here is derived from an EMBL/GenBank/DDBJ whole genome shotgun (WGS) entry which is preliminary data.</text>
</comment>
<accession>A0A1R3KPZ0</accession>
<keyword evidence="3" id="KW-1185">Reference proteome</keyword>
<sequence length="313" mass="35992">MDRFREWGLIGPADTDEIVRITRDNRPDHFTLKIESYSMLCKAGENYESSIFEIGGYKWRLCFYPKGNKKRGGEGHISLYLKLVVTSTLPYNWEINATFKFFVYDQLRDNYLIIEERGESTRRFGETKSEWGLAKLLSLEAFKDVSKGYLVDDCCILGAEVFVSKHAGRVECLSFINNPYDNIFTWEIENFSTLDDVFYESKHFIVEGNTWKIGIYPKGFNSEANGGLSALLILVNGGQEYDKKVYAEYKLMVKDKLGDNLLEHAAKYWFSTSEDSLGWPNFIELKDLEGLVEDDRLILEAEIVVTSATKNLP</sequence>
<feature type="domain" description="MATH" evidence="1">
    <location>
        <begin position="181"/>
        <end position="303"/>
    </location>
</feature>
<dbReference type="OrthoDB" id="969002at2759"/>